<gene>
    <name evidence="2" type="ORF">OS493_034985</name>
</gene>
<organism evidence="2 3">
    <name type="scientific">Desmophyllum pertusum</name>
    <dbReference type="NCBI Taxonomy" id="174260"/>
    <lineage>
        <taxon>Eukaryota</taxon>
        <taxon>Metazoa</taxon>
        <taxon>Cnidaria</taxon>
        <taxon>Anthozoa</taxon>
        <taxon>Hexacorallia</taxon>
        <taxon>Scleractinia</taxon>
        <taxon>Caryophylliina</taxon>
        <taxon>Caryophylliidae</taxon>
        <taxon>Desmophyllum</taxon>
    </lineage>
</organism>
<reference evidence="2" key="1">
    <citation type="submission" date="2023-01" db="EMBL/GenBank/DDBJ databases">
        <title>Genome assembly of the deep-sea coral Lophelia pertusa.</title>
        <authorList>
            <person name="Herrera S."/>
            <person name="Cordes E."/>
        </authorList>
    </citation>
    <scope>NUCLEOTIDE SEQUENCE</scope>
    <source>
        <strain evidence="2">USNM1676648</strain>
        <tissue evidence="2">Polyp</tissue>
    </source>
</reference>
<sequence>MDDVRFHTDGFIPRGSSYYSSLMHMMALSAPVCTVDHDTFKTFDDVEFQYSLPDRCMHVLTKDCSKNNTFMVLVSKETEKPDKKIIEIFVEKQKIRIEHLNDGRYQIQVNGEIIDMPERSFHLQNVATIFEEPENEELHVLCYVGLDLKIVRGTKIDVHVSPYFFNRTCGMCGDCNAEQYRDLKTPMGKVYNNPDRVKYGHLWMVPEDTCSKAGCHFKKEYVMIPKTIEEQDHYCYPTTPVLRCLDECQPIKTQTTPFPMTCVKTGSVESIKISKAMKKRTLDLTGSDVYFTHSLDEHTECDCSVCGQ</sequence>
<proteinExistence type="predicted"/>
<dbReference type="EMBL" id="MU827828">
    <property type="protein sequence ID" value="KAJ7321412.1"/>
    <property type="molecule type" value="Genomic_DNA"/>
</dbReference>
<dbReference type="GO" id="GO:0005319">
    <property type="term" value="F:lipid transporter activity"/>
    <property type="evidence" value="ECO:0007669"/>
    <property type="project" value="TreeGrafter"/>
</dbReference>
<evidence type="ECO:0000259" key="1">
    <source>
        <dbReference type="PROSITE" id="PS51233"/>
    </source>
</evidence>
<comment type="caution">
    <text evidence="2">The sequence shown here is derived from an EMBL/GenBank/DDBJ whole genome shotgun (WGS) entry which is preliminary data.</text>
</comment>
<accession>A0A9X0CDW9</accession>
<dbReference type="AlphaFoldDB" id="A0A9X0CDW9"/>
<protein>
    <recommendedName>
        <fullName evidence="1">VWFD domain-containing protein</fullName>
    </recommendedName>
</protein>
<dbReference type="PANTHER" id="PTHR23345:SF15">
    <property type="entry name" value="VITELLOGENIN 1-RELATED"/>
    <property type="match status" value="1"/>
</dbReference>
<dbReference type="Pfam" id="PF00094">
    <property type="entry name" value="VWD"/>
    <property type="match status" value="1"/>
</dbReference>
<dbReference type="InterPro" id="IPR001846">
    <property type="entry name" value="VWF_type-D"/>
</dbReference>
<dbReference type="PANTHER" id="PTHR23345">
    <property type="entry name" value="VITELLOGENIN-RELATED"/>
    <property type="match status" value="1"/>
</dbReference>
<evidence type="ECO:0000313" key="3">
    <source>
        <dbReference type="Proteomes" id="UP001163046"/>
    </source>
</evidence>
<keyword evidence="3" id="KW-1185">Reference proteome</keyword>
<dbReference type="Proteomes" id="UP001163046">
    <property type="component" value="Unassembled WGS sequence"/>
</dbReference>
<evidence type="ECO:0000313" key="2">
    <source>
        <dbReference type="EMBL" id="KAJ7321412.1"/>
    </source>
</evidence>
<feature type="domain" description="VWFD" evidence="1">
    <location>
        <begin position="31"/>
        <end position="211"/>
    </location>
</feature>
<dbReference type="SMART" id="SM00216">
    <property type="entry name" value="VWD"/>
    <property type="match status" value="1"/>
</dbReference>
<dbReference type="PROSITE" id="PS51233">
    <property type="entry name" value="VWFD"/>
    <property type="match status" value="1"/>
</dbReference>
<dbReference type="InterPro" id="IPR050733">
    <property type="entry name" value="Vitellogenin/Apolipophorin"/>
</dbReference>
<dbReference type="OrthoDB" id="5956066at2759"/>
<name>A0A9X0CDW9_9CNID</name>